<dbReference type="PaxDb" id="3708-A0A078GYG1"/>
<protein>
    <submittedName>
        <fullName evidence="2">(rape) hypothetical protein</fullName>
    </submittedName>
    <submittedName>
        <fullName evidence="3">BnaA05g15570D protein</fullName>
    </submittedName>
</protein>
<evidence type="ECO:0000313" key="2">
    <source>
        <dbReference type="EMBL" id="CAF2097717.1"/>
    </source>
</evidence>
<evidence type="ECO:0000256" key="1">
    <source>
        <dbReference type="SAM" id="MobiDB-lite"/>
    </source>
</evidence>
<feature type="compositionally biased region" description="Polar residues" evidence="1">
    <location>
        <begin position="181"/>
        <end position="201"/>
    </location>
</feature>
<accession>A0A078GYG1</accession>
<dbReference type="Proteomes" id="UP001295469">
    <property type="component" value="Chromosome A05"/>
</dbReference>
<reference evidence="3" key="2">
    <citation type="submission" date="2014-06" db="EMBL/GenBank/DDBJ databases">
        <authorList>
            <person name="Genoscope - CEA"/>
        </authorList>
    </citation>
    <scope>NUCLEOTIDE SEQUENCE</scope>
</reference>
<dbReference type="Gramene" id="CDY29613">
    <property type="protein sequence ID" value="CDY29613"/>
    <property type="gene ID" value="GSBRNA2T00043354001"/>
</dbReference>
<keyword evidence="4" id="KW-1185">Reference proteome</keyword>
<reference evidence="3 4" key="1">
    <citation type="journal article" date="2014" name="Science">
        <title>Plant genetics. Early allopolyploid evolution in the post-Neolithic Brassica napus oilseed genome.</title>
        <authorList>
            <person name="Chalhoub B."/>
            <person name="Denoeud F."/>
            <person name="Liu S."/>
            <person name="Parkin I.A."/>
            <person name="Tang H."/>
            <person name="Wang X."/>
            <person name="Chiquet J."/>
            <person name="Belcram H."/>
            <person name="Tong C."/>
            <person name="Samans B."/>
            <person name="Correa M."/>
            <person name="Da Silva C."/>
            <person name="Just J."/>
            <person name="Falentin C."/>
            <person name="Koh C.S."/>
            <person name="Le Clainche I."/>
            <person name="Bernard M."/>
            <person name="Bento P."/>
            <person name="Noel B."/>
            <person name="Labadie K."/>
            <person name="Alberti A."/>
            <person name="Charles M."/>
            <person name="Arnaud D."/>
            <person name="Guo H."/>
            <person name="Daviaud C."/>
            <person name="Alamery S."/>
            <person name="Jabbari K."/>
            <person name="Zhao M."/>
            <person name="Edger P.P."/>
            <person name="Chelaifa H."/>
            <person name="Tack D."/>
            <person name="Lassalle G."/>
            <person name="Mestiri I."/>
            <person name="Schnel N."/>
            <person name="Le Paslier M.C."/>
            <person name="Fan G."/>
            <person name="Renault V."/>
            <person name="Bayer P.E."/>
            <person name="Golicz A.A."/>
            <person name="Manoli S."/>
            <person name="Lee T.H."/>
            <person name="Thi V.H."/>
            <person name="Chalabi S."/>
            <person name="Hu Q."/>
            <person name="Fan C."/>
            <person name="Tollenaere R."/>
            <person name="Lu Y."/>
            <person name="Battail C."/>
            <person name="Shen J."/>
            <person name="Sidebottom C.H."/>
            <person name="Wang X."/>
            <person name="Canaguier A."/>
            <person name="Chauveau A."/>
            <person name="Berard A."/>
            <person name="Deniot G."/>
            <person name="Guan M."/>
            <person name="Liu Z."/>
            <person name="Sun F."/>
            <person name="Lim Y.P."/>
            <person name="Lyons E."/>
            <person name="Town C.D."/>
            <person name="Bancroft I."/>
            <person name="Wang X."/>
            <person name="Meng J."/>
            <person name="Ma J."/>
            <person name="Pires J.C."/>
            <person name="King G.J."/>
            <person name="Brunel D."/>
            <person name="Delourme R."/>
            <person name="Renard M."/>
            <person name="Aury J.M."/>
            <person name="Adams K.L."/>
            <person name="Batley J."/>
            <person name="Snowdon R.J."/>
            <person name="Tost J."/>
            <person name="Edwards D."/>
            <person name="Zhou Y."/>
            <person name="Hua W."/>
            <person name="Sharpe A.G."/>
            <person name="Paterson A.H."/>
            <person name="Guan C."/>
            <person name="Wincker P."/>
        </authorList>
    </citation>
    <scope>NUCLEOTIDE SEQUENCE [LARGE SCALE GENOMIC DNA]</scope>
    <source>
        <strain evidence="4">cv. Darmor-bzh</strain>
    </source>
</reference>
<gene>
    <name evidence="3" type="primary">BnaA05g15570D</name>
    <name evidence="2" type="ORF">DARMORV10_A05P19860.1</name>
    <name evidence="3" type="ORF">GSBRNA2T00043354001</name>
</gene>
<evidence type="ECO:0000313" key="4">
    <source>
        <dbReference type="Proteomes" id="UP000028999"/>
    </source>
</evidence>
<proteinExistence type="predicted"/>
<organism evidence="3 4">
    <name type="scientific">Brassica napus</name>
    <name type="common">Rape</name>
    <dbReference type="NCBI Taxonomy" id="3708"/>
    <lineage>
        <taxon>Eukaryota</taxon>
        <taxon>Viridiplantae</taxon>
        <taxon>Streptophyta</taxon>
        <taxon>Embryophyta</taxon>
        <taxon>Tracheophyta</taxon>
        <taxon>Spermatophyta</taxon>
        <taxon>Magnoliopsida</taxon>
        <taxon>eudicotyledons</taxon>
        <taxon>Gunneridae</taxon>
        <taxon>Pentapetalae</taxon>
        <taxon>rosids</taxon>
        <taxon>malvids</taxon>
        <taxon>Brassicales</taxon>
        <taxon>Brassicaceae</taxon>
        <taxon>Brassiceae</taxon>
        <taxon>Brassica</taxon>
    </lineage>
</organism>
<feature type="region of interest" description="Disordered" evidence="1">
    <location>
        <begin position="159"/>
        <end position="201"/>
    </location>
</feature>
<dbReference type="STRING" id="3708.A0A078GYG1"/>
<dbReference type="Proteomes" id="UP000028999">
    <property type="component" value="Unassembled WGS sequence"/>
</dbReference>
<dbReference type="PANTHER" id="PTHR34786">
    <property type="entry name" value="OS09G0504900 PROTEIN"/>
    <property type="match status" value="1"/>
</dbReference>
<dbReference type="AlphaFoldDB" id="A0A078GYG1"/>
<sequence length="201" mass="22635">MDDDDIQAKDIEEKLKSQLRQLEVEHAVFERMVYKNKSISNNQHRRCSYFHYLLKGRRDLRLLRTANMEEILRPCFHVISGTETSCFEEGLCSLKLNKSDTGKPKLLDRLRGALHLLSQMTEPILKAARCIRTWDIHSAGLFIFLRIFCDIFGAAFTSPSVDSKKDTSPSPLLEGDENVGVTASESSTPLAEAASSKTNNG</sequence>
<reference evidence="2" key="3">
    <citation type="submission" date="2021-01" db="EMBL/GenBank/DDBJ databases">
        <authorList>
            <consortium name="Genoscope - CEA"/>
            <person name="William W."/>
        </authorList>
    </citation>
    <scope>NUCLEOTIDE SEQUENCE</scope>
</reference>
<dbReference type="EMBL" id="LK032240">
    <property type="protein sequence ID" value="CDY29613.1"/>
    <property type="molecule type" value="Genomic_DNA"/>
</dbReference>
<name>A0A078GYG1_BRANA</name>
<evidence type="ECO:0000313" key="3">
    <source>
        <dbReference type="EMBL" id="CDY29613.1"/>
    </source>
</evidence>
<dbReference type="EMBL" id="HG994359">
    <property type="protein sequence ID" value="CAF2097717.1"/>
    <property type="molecule type" value="Genomic_DNA"/>
</dbReference>
<dbReference type="PANTHER" id="PTHR34786:SF2">
    <property type="entry name" value="(RAPE) HYPOTHETICAL PROTEIN"/>
    <property type="match status" value="1"/>
</dbReference>
<dbReference type="OMA" id="ARCIRTW"/>